<gene>
    <name evidence="2" type="ORF">S06H3_32211</name>
</gene>
<dbReference type="EMBL" id="BARV01019131">
    <property type="protein sequence ID" value="GAI27520.1"/>
    <property type="molecule type" value="Genomic_DNA"/>
</dbReference>
<sequence>CSEVLKSNGYSAQLKIVYDTQALQRGAALAIYAETSSGCIIGADRAGEPRRTSEDIGRYVARNLIEDLATGATVDRYLADQLIFYAALADGVSQYRIPKLTEHIETNLWLVESILGAKASVNKNLVKIQGIGYYPTSSITN</sequence>
<dbReference type="PANTHER" id="PTHR11096:SF0">
    <property type="entry name" value="RNA 3'-TERMINAL PHOSPHATE CYCLASE"/>
    <property type="match status" value="1"/>
</dbReference>
<reference evidence="2" key="1">
    <citation type="journal article" date="2014" name="Front. Microbiol.">
        <title>High frequency of phylogenetically diverse reductive dehalogenase-homologous genes in deep subseafloor sedimentary metagenomes.</title>
        <authorList>
            <person name="Kawai M."/>
            <person name="Futagami T."/>
            <person name="Toyoda A."/>
            <person name="Takaki Y."/>
            <person name="Nishi S."/>
            <person name="Hori S."/>
            <person name="Arai W."/>
            <person name="Tsubouchi T."/>
            <person name="Morono Y."/>
            <person name="Uchiyama I."/>
            <person name="Ito T."/>
            <person name="Fujiyama A."/>
            <person name="Inagaki F."/>
            <person name="Takami H."/>
        </authorList>
    </citation>
    <scope>NUCLEOTIDE SEQUENCE</scope>
    <source>
        <strain evidence="2">Expedition CK06-06</strain>
    </source>
</reference>
<dbReference type="Pfam" id="PF01137">
    <property type="entry name" value="RTC"/>
    <property type="match status" value="1"/>
</dbReference>
<dbReference type="InterPro" id="IPR013792">
    <property type="entry name" value="RNA3'P_cycl/enolpyr_Trfase_a/b"/>
</dbReference>
<name>X1NL65_9ZZZZ</name>
<comment type="caution">
    <text evidence="2">The sequence shown here is derived from an EMBL/GenBank/DDBJ whole genome shotgun (WGS) entry which is preliminary data.</text>
</comment>
<dbReference type="SUPFAM" id="SSF55205">
    <property type="entry name" value="EPT/RTPC-like"/>
    <property type="match status" value="1"/>
</dbReference>
<feature type="non-terminal residue" evidence="2">
    <location>
        <position position="1"/>
    </location>
</feature>
<accession>X1NL65</accession>
<dbReference type="PANTHER" id="PTHR11096">
    <property type="entry name" value="RNA 3' TERMINAL PHOSPHATE CYCLASE"/>
    <property type="match status" value="1"/>
</dbReference>
<dbReference type="InterPro" id="IPR037136">
    <property type="entry name" value="RNA3'_phos_cyclase_dom_sf"/>
</dbReference>
<dbReference type="InterPro" id="IPR023797">
    <property type="entry name" value="RNA3'_phos_cyclase_dom"/>
</dbReference>
<protein>
    <recommendedName>
        <fullName evidence="1">RNA 3'-terminal phosphate cyclase domain-containing protein</fullName>
    </recommendedName>
</protein>
<organism evidence="2">
    <name type="scientific">marine sediment metagenome</name>
    <dbReference type="NCBI Taxonomy" id="412755"/>
    <lineage>
        <taxon>unclassified sequences</taxon>
        <taxon>metagenomes</taxon>
        <taxon>ecological metagenomes</taxon>
    </lineage>
</organism>
<dbReference type="GO" id="GO:0006396">
    <property type="term" value="P:RNA processing"/>
    <property type="evidence" value="ECO:0007669"/>
    <property type="project" value="InterPro"/>
</dbReference>
<proteinExistence type="predicted"/>
<evidence type="ECO:0000259" key="1">
    <source>
        <dbReference type="Pfam" id="PF01137"/>
    </source>
</evidence>
<dbReference type="AlphaFoldDB" id="X1NL65"/>
<dbReference type="InterPro" id="IPR000228">
    <property type="entry name" value="RNA3'_term_phos_cyc"/>
</dbReference>
<feature type="domain" description="RNA 3'-terminal phosphate cyclase" evidence="1">
    <location>
        <begin position="33"/>
        <end position="120"/>
    </location>
</feature>
<evidence type="ECO:0000313" key="2">
    <source>
        <dbReference type="EMBL" id="GAI27520.1"/>
    </source>
</evidence>
<dbReference type="GO" id="GO:0003963">
    <property type="term" value="F:RNA-3'-phosphate cyclase activity"/>
    <property type="evidence" value="ECO:0007669"/>
    <property type="project" value="TreeGrafter"/>
</dbReference>
<dbReference type="Gene3D" id="3.65.10.20">
    <property type="entry name" value="RNA 3'-terminal phosphate cyclase domain"/>
    <property type="match status" value="1"/>
</dbReference>